<dbReference type="KEGG" id="ngr:NAEGRDRAFT_67519"/>
<protein>
    <submittedName>
        <fullName evidence="1">Predicted protein</fullName>
    </submittedName>
</protein>
<organism evidence="2">
    <name type="scientific">Naegleria gruberi</name>
    <name type="common">Amoeba</name>
    <dbReference type="NCBI Taxonomy" id="5762"/>
    <lineage>
        <taxon>Eukaryota</taxon>
        <taxon>Discoba</taxon>
        <taxon>Heterolobosea</taxon>
        <taxon>Tetramitia</taxon>
        <taxon>Eutetramitia</taxon>
        <taxon>Vahlkampfiidae</taxon>
        <taxon>Naegleria</taxon>
    </lineage>
</organism>
<proteinExistence type="predicted"/>
<dbReference type="GeneID" id="8856933"/>
<name>D2VF68_NAEGR</name>
<dbReference type="InParanoid" id="D2VF68"/>
<dbReference type="Proteomes" id="UP000006671">
    <property type="component" value="Unassembled WGS sequence"/>
</dbReference>
<accession>D2VF68</accession>
<evidence type="ECO:0000313" key="2">
    <source>
        <dbReference type="Proteomes" id="UP000006671"/>
    </source>
</evidence>
<dbReference type="OMA" id="ANTFLCW"/>
<reference evidence="1 2" key="1">
    <citation type="journal article" date="2010" name="Cell">
        <title>The genome of Naegleria gruberi illuminates early eukaryotic versatility.</title>
        <authorList>
            <person name="Fritz-Laylin L.K."/>
            <person name="Prochnik S.E."/>
            <person name="Ginger M.L."/>
            <person name="Dacks J.B."/>
            <person name="Carpenter M.L."/>
            <person name="Field M.C."/>
            <person name="Kuo A."/>
            <person name="Paredez A."/>
            <person name="Chapman J."/>
            <person name="Pham J."/>
            <person name="Shu S."/>
            <person name="Neupane R."/>
            <person name="Cipriano M."/>
            <person name="Mancuso J."/>
            <person name="Tu H."/>
            <person name="Salamov A."/>
            <person name="Lindquist E."/>
            <person name="Shapiro H."/>
            <person name="Lucas S."/>
            <person name="Grigoriev I.V."/>
            <person name="Cande W.Z."/>
            <person name="Fulton C."/>
            <person name="Rokhsar D.S."/>
            <person name="Dawson S.C."/>
        </authorList>
    </citation>
    <scope>NUCLEOTIDE SEQUENCE [LARGE SCALE GENOMIC DNA]</scope>
    <source>
        <strain evidence="1 2">NEG-M</strain>
    </source>
</reference>
<keyword evidence="2" id="KW-1185">Reference proteome</keyword>
<dbReference type="AlphaFoldDB" id="D2VF68"/>
<dbReference type="RefSeq" id="XP_002677376.1">
    <property type="nucleotide sequence ID" value="XM_002677330.1"/>
</dbReference>
<sequence>MTNITSKQVPCVLCGKFTAQDILLSTNSSGGSDLDLRPPPMKRDTMSTWLQRCDHCGFVSYDISVLPETDVENQPESLSAELVKSIIESDDYVEQFHCKSYPRLANTFLCYAMLQERGFKSIPACGWACLRAGWVCDDGVKHDKINEEKHKANAIQCRKKAIQWFEKCRSIGKPFVQQNGSEELILMDLFRRCYMFEDALKEFTRAEGNKKYIDEFVWKLLEFENLLVEQKDVDCYKVSDAQICFKKD</sequence>
<dbReference type="EMBL" id="GG738867">
    <property type="protein sequence ID" value="EFC44632.1"/>
    <property type="molecule type" value="Genomic_DNA"/>
</dbReference>
<dbReference type="VEuPathDB" id="AmoebaDB:NAEGRDRAFT_67519"/>
<gene>
    <name evidence="1" type="ORF">NAEGRDRAFT_67519</name>
</gene>
<evidence type="ECO:0000313" key="1">
    <source>
        <dbReference type="EMBL" id="EFC44632.1"/>
    </source>
</evidence>
<dbReference type="OrthoDB" id="10006385at2759"/>